<dbReference type="OrthoDB" id="9804325at2"/>
<dbReference type="InterPro" id="IPR014001">
    <property type="entry name" value="Helicase_ATP-bd"/>
</dbReference>
<evidence type="ECO:0000256" key="5">
    <source>
        <dbReference type="ARBA" id="ARBA00022801"/>
    </source>
</evidence>
<gene>
    <name evidence="18" type="ORF">Dpep_0138</name>
</gene>
<dbReference type="GO" id="GO:0016887">
    <property type="term" value="F:ATP hydrolysis activity"/>
    <property type="evidence" value="ECO:0007669"/>
    <property type="project" value="RHEA"/>
</dbReference>
<dbReference type="PANTHER" id="PTHR47964:SF1">
    <property type="entry name" value="ATP-DEPENDENT DNA HELICASE HOMOLOG RECG, CHLOROPLASTIC"/>
    <property type="match status" value="1"/>
</dbReference>
<evidence type="ECO:0000259" key="16">
    <source>
        <dbReference type="PROSITE" id="PS51192"/>
    </source>
</evidence>
<keyword evidence="10 15" id="KW-0234">DNA repair</keyword>
<evidence type="ECO:0000256" key="10">
    <source>
        <dbReference type="ARBA" id="ARBA00023204"/>
    </source>
</evidence>
<evidence type="ECO:0000256" key="9">
    <source>
        <dbReference type="ARBA" id="ARBA00023172"/>
    </source>
</evidence>
<feature type="domain" description="Helicase ATP-binding" evidence="16">
    <location>
        <begin position="277"/>
        <end position="438"/>
    </location>
</feature>
<dbReference type="InterPro" id="IPR045562">
    <property type="entry name" value="RecG_dom3_C"/>
</dbReference>
<dbReference type="SUPFAM" id="SSF50249">
    <property type="entry name" value="Nucleic acid-binding proteins"/>
    <property type="match status" value="1"/>
</dbReference>
<dbReference type="InterPro" id="IPR012340">
    <property type="entry name" value="NA-bd_OB-fold"/>
</dbReference>
<evidence type="ECO:0000256" key="6">
    <source>
        <dbReference type="ARBA" id="ARBA00022806"/>
    </source>
</evidence>
<dbReference type="InterPro" id="IPR004609">
    <property type="entry name" value="ATP-dep_DNA_helicase_RecG"/>
</dbReference>
<dbReference type="GO" id="GO:0006281">
    <property type="term" value="P:DNA repair"/>
    <property type="evidence" value="ECO:0007669"/>
    <property type="project" value="UniProtKB-UniRule"/>
</dbReference>
<dbReference type="GO" id="GO:0003677">
    <property type="term" value="F:DNA binding"/>
    <property type="evidence" value="ECO:0007669"/>
    <property type="project" value="UniProtKB-KW"/>
</dbReference>
<dbReference type="SMART" id="SM00490">
    <property type="entry name" value="HELICc"/>
    <property type="match status" value="1"/>
</dbReference>
<accession>D2Z2V2</accession>
<dbReference type="PANTHER" id="PTHR47964">
    <property type="entry name" value="ATP-DEPENDENT DNA HELICASE HOMOLOG RECG, CHLOROPLASTIC"/>
    <property type="match status" value="1"/>
</dbReference>
<dbReference type="Pfam" id="PF00271">
    <property type="entry name" value="Helicase_C"/>
    <property type="match status" value="1"/>
</dbReference>
<keyword evidence="3 15" id="KW-0547">Nucleotide-binding</keyword>
<dbReference type="eggNOG" id="COG1200">
    <property type="taxonomic scope" value="Bacteria"/>
</dbReference>
<dbReference type="AlphaFoldDB" id="D2Z2V2"/>
<organism evidence="18 19">
    <name type="scientific">Dethiosulfovibrio peptidovorans DSM 11002</name>
    <dbReference type="NCBI Taxonomy" id="469381"/>
    <lineage>
        <taxon>Bacteria</taxon>
        <taxon>Thermotogati</taxon>
        <taxon>Synergistota</taxon>
        <taxon>Synergistia</taxon>
        <taxon>Synergistales</taxon>
        <taxon>Dethiosulfovibrionaceae</taxon>
        <taxon>Dethiosulfovibrio</taxon>
    </lineage>
</organism>
<keyword evidence="5 15" id="KW-0378">Hydrolase</keyword>
<comment type="catalytic activity">
    <reaction evidence="14 15">
        <text>ATP + H2O = ADP + phosphate + H(+)</text>
        <dbReference type="Rhea" id="RHEA:13065"/>
        <dbReference type="ChEBI" id="CHEBI:15377"/>
        <dbReference type="ChEBI" id="CHEBI:15378"/>
        <dbReference type="ChEBI" id="CHEBI:30616"/>
        <dbReference type="ChEBI" id="CHEBI:43474"/>
        <dbReference type="ChEBI" id="CHEBI:456216"/>
        <dbReference type="EC" id="5.6.2.4"/>
    </reaction>
</comment>
<reference evidence="18 19" key="1">
    <citation type="journal article" date="2010" name="Stand. Genomic Sci.">
        <title>Permanent draft genome sequence of Dethiosulfovibrio peptidovorans type strain (SEBR 4207).</title>
        <authorList>
            <person name="Labutti K."/>
            <person name="Mayilraj S."/>
            <person name="Clum A."/>
            <person name="Lucas S."/>
            <person name="Glavina Del Rio T."/>
            <person name="Nolan M."/>
            <person name="Tice H."/>
            <person name="Cheng J.F."/>
            <person name="Pitluck S."/>
            <person name="Liolios K."/>
            <person name="Ivanova N."/>
            <person name="Mavromatis K."/>
            <person name="Mikhailova N."/>
            <person name="Pati A."/>
            <person name="Goodwin L."/>
            <person name="Chen A."/>
            <person name="Palaniappan K."/>
            <person name="Land M."/>
            <person name="Hauser L."/>
            <person name="Chang Y.J."/>
            <person name="Jeffries C.D."/>
            <person name="Rohde M."/>
            <person name="Spring S."/>
            <person name="Goker M."/>
            <person name="Woyke T."/>
            <person name="Bristow J."/>
            <person name="Eisen J.A."/>
            <person name="Markowitz V."/>
            <person name="Hugenholtz P."/>
            <person name="Kyrpides N.C."/>
            <person name="Klenk H.P."/>
            <person name="Lapidus A."/>
        </authorList>
    </citation>
    <scope>NUCLEOTIDE SEQUENCE [LARGE SCALE GENOMIC DNA]</scope>
    <source>
        <strain evidence="18 19">DSM 11002</strain>
    </source>
</reference>
<dbReference type="GO" id="GO:0006310">
    <property type="term" value="P:DNA recombination"/>
    <property type="evidence" value="ECO:0007669"/>
    <property type="project" value="UniProtKB-UniRule"/>
</dbReference>
<feature type="domain" description="Helicase C-terminal" evidence="17">
    <location>
        <begin position="457"/>
        <end position="621"/>
    </location>
</feature>
<keyword evidence="9 15" id="KW-0233">DNA recombination</keyword>
<dbReference type="PROSITE" id="PS51192">
    <property type="entry name" value="HELICASE_ATP_BIND_1"/>
    <property type="match status" value="1"/>
</dbReference>
<dbReference type="Proteomes" id="UP000006427">
    <property type="component" value="Unassembled WGS sequence"/>
</dbReference>
<comment type="caution">
    <text evidence="18">The sequence shown here is derived from an EMBL/GenBank/DDBJ whole genome shotgun (WGS) entry which is preliminary data.</text>
</comment>
<comment type="function">
    <text evidence="15">Plays a critical role in recombination and DNA repair. Helps process Holliday junction intermediates to mature products by catalyzing branch migration. Has replication fork regression activity, unwinds stalled or blocked replication forks to make a HJ that can be resolved. Has a DNA unwinding activity characteristic of a DNA helicase with 3'-5' polarity.</text>
</comment>
<dbReference type="GO" id="GO:0043138">
    <property type="term" value="F:3'-5' DNA helicase activity"/>
    <property type="evidence" value="ECO:0007669"/>
    <property type="project" value="UniProtKB-EC"/>
</dbReference>
<evidence type="ECO:0000256" key="2">
    <source>
        <dbReference type="ARBA" id="ARBA00017846"/>
    </source>
</evidence>
<evidence type="ECO:0000256" key="1">
    <source>
        <dbReference type="ARBA" id="ARBA00007504"/>
    </source>
</evidence>
<evidence type="ECO:0000256" key="4">
    <source>
        <dbReference type="ARBA" id="ARBA00022763"/>
    </source>
</evidence>
<dbReference type="Gene3D" id="3.40.50.300">
    <property type="entry name" value="P-loop containing nucleotide triphosphate hydrolases"/>
    <property type="match status" value="2"/>
</dbReference>
<evidence type="ECO:0000256" key="3">
    <source>
        <dbReference type="ARBA" id="ARBA00022741"/>
    </source>
</evidence>
<dbReference type="InterPro" id="IPR011545">
    <property type="entry name" value="DEAD/DEAH_box_helicase_dom"/>
</dbReference>
<comment type="catalytic activity">
    <reaction evidence="12 15">
        <text>Couples ATP hydrolysis with the unwinding of duplex DNA by translocating in the 3'-5' direction.</text>
        <dbReference type="EC" id="5.6.2.4"/>
    </reaction>
</comment>
<dbReference type="CDD" id="cd04488">
    <property type="entry name" value="RecG_wedge_OBF"/>
    <property type="match status" value="1"/>
</dbReference>
<dbReference type="NCBIfam" id="NF008168">
    <property type="entry name" value="PRK10917.2-2"/>
    <property type="match status" value="1"/>
</dbReference>
<keyword evidence="8" id="KW-0238">DNA-binding</keyword>
<dbReference type="SMART" id="SM00487">
    <property type="entry name" value="DEXDc"/>
    <property type="match status" value="1"/>
</dbReference>
<evidence type="ECO:0000313" key="18">
    <source>
        <dbReference type="EMBL" id="EFC90170.1"/>
    </source>
</evidence>
<proteinExistence type="inferred from homology"/>
<dbReference type="EC" id="5.6.2.4" evidence="13 15"/>
<dbReference type="InterPro" id="IPR047112">
    <property type="entry name" value="RecG/Mfd"/>
</dbReference>
<evidence type="ECO:0000256" key="13">
    <source>
        <dbReference type="ARBA" id="ARBA00034808"/>
    </source>
</evidence>
<dbReference type="STRING" id="469381.Dpep_0138"/>
<evidence type="ECO:0000256" key="12">
    <source>
        <dbReference type="ARBA" id="ARBA00034617"/>
    </source>
</evidence>
<name>D2Z2V2_9BACT</name>
<dbReference type="Pfam" id="PF17191">
    <property type="entry name" value="RecG_wedge"/>
    <property type="match status" value="1"/>
</dbReference>
<dbReference type="CDD" id="cd17992">
    <property type="entry name" value="DEXHc_RecG"/>
    <property type="match status" value="1"/>
</dbReference>
<evidence type="ECO:0000259" key="17">
    <source>
        <dbReference type="PROSITE" id="PS51194"/>
    </source>
</evidence>
<dbReference type="NCBIfam" id="NF008165">
    <property type="entry name" value="PRK10917.1-3"/>
    <property type="match status" value="1"/>
</dbReference>
<dbReference type="GO" id="GO:0005524">
    <property type="term" value="F:ATP binding"/>
    <property type="evidence" value="ECO:0007669"/>
    <property type="project" value="UniProtKB-KW"/>
</dbReference>
<dbReference type="InterPro" id="IPR033454">
    <property type="entry name" value="RecG_wedge"/>
</dbReference>
<keyword evidence="19" id="KW-1185">Reference proteome</keyword>
<dbReference type="Pfam" id="PF00270">
    <property type="entry name" value="DEAD"/>
    <property type="match status" value="1"/>
</dbReference>
<dbReference type="RefSeq" id="WP_005658708.1">
    <property type="nucleotide sequence ID" value="NZ_ABTR02000001.1"/>
</dbReference>
<evidence type="ECO:0000313" key="19">
    <source>
        <dbReference type="Proteomes" id="UP000006427"/>
    </source>
</evidence>
<evidence type="ECO:0000256" key="7">
    <source>
        <dbReference type="ARBA" id="ARBA00022840"/>
    </source>
</evidence>
<dbReference type="PaxDb" id="469381-Dpep_0138"/>
<keyword evidence="6 15" id="KW-0347">Helicase</keyword>
<dbReference type="InterPro" id="IPR027417">
    <property type="entry name" value="P-loop_NTPase"/>
</dbReference>
<sequence>MTVLDSSIRYLNGVGPVKASRLERLGVRTLGDLLFFFPRRYEDRRRIVSLKDLQADTVAASIVTVVSTDSRLSVKKRISLTRAIVSDGHGLASALWFNRKGLDRLLTSGTRLALYGKVAKEGGMAQFVAPEFEILGEDEVPVQIGGIVAVYSLTAGLSDRWLRKIIHRLLDQVLPELEDHMPESLLRDLDLEPLGPAIREMHCPVSPESWKRARRRLAFDELFMLQVGLAIRRRSVGELRGAPRLPLGGPLRRKIEHSLPFELTEDQSRVLAEIGRDMSSDVTMNRLLQGDVGSGKTAVATLAMMQAVDGGTQAALMVPTSILAQQHAIRLRSFLEPHGVKVGLLTGGLSAKERKALLKEIAEGSIDLVIGTHAVIQEDVVFRRLGLIVIDEQHRFGVLQRGALGGKGEMPHVLVMTATPIPRTLALSVYGDLSVSVIRTMPEGRIPVKTRWIGDHKVDDLYGFLDSEMDRGRRIFWVCPLIEESEHLNARPLEERFDFLVRRFGSERVSMLHGRMSMEERRSVMEEFASGESPLLASTTVIEVGVDVPEATVMVIEGAERFGLSQLHQLRGRVGRSDEQSWCFLLGKPGTQDGNRRLEAICSSSDGFEVAEADMAIRGPGEICGTRQHGLTDFKVADLIRDEDLLTLARRIAIDMVGRDPNLDSIPAVKEMVFRMYREKLELAGTA</sequence>
<evidence type="ECO:0000256" key="15">
    <source>
        <dbReference type="RuleBase" id="RU363016"/>
    </source>
</evidence>
<dbReference type="EMBL" id="ABTR02000001">
    <property type="protein sequence ID" value="EFC90170.1"/>
    <property type="molecule type" value="Genomic_DNA"/>
</dbReference>
<dbReference type="PROSITE" id="PS51194">
    <property type="entry name" value="HELICASE_CTER"/>
    <property type="match status" value="1"/>
</dbReference>
<evidence type="ECO:0000256" key="8">
    <source>
        <dbReference type="ARBA" id="ARBA00023125"/>
    </source>
</evidence>
<evidence type="ECO:0000256" key="11">
    <source>
        <dbReference type="ARBA" id="ARBA00023235"/>
    </source>
</evidence>
<keyword evidence="11" id="KW-0413">Isomerase</keyword>
<keyword evidence="4 15" id="KW-0227">DNA damage</keyword>
<dbReference type="Gene3D" id="2.40.50.140">
    <property type="entry name" value="Nucleic acid-binding proteins"/>
    <property type="match status" value="1"/>
</dbReference>
<dbReference type="InterPro" id="IPR001650">
    <property type="entry name" value="Helicase_C-like"/>
</dbReference>
<protein>
    <recommendedName>
        <fullName evidence="2 15">ATP-dependent DNA helicase RecG</fullName>
        <ecNumber evidence="13 15">5.6.2.4</ecNumber>
    </recommendedName>
</protein>
<evidence type="ECO:0000256" key="14">
    <source>
        <dbReference type="ARBA" id="ARBA00048988"/>
    </source>
</evidence>
<dbReference type="NCBIfam" id="TIGR00643">
    <property type="entry name" value="recG"/>
    <property type="match status" value="1"/>
</dbReference>
<dbReference type="SUPFAM" id="SSF52540">
    <property type="entry name" value="P-loop containing nucleoside triphosphate hydrolases"/>
    <property type="match status" value="2"/>
</dbReference>
<dbReference type="Pfam" id="PF19833">
    <property type="entry name" value="RecG_dom3_C"/>
    <property type="match status" value="1"/>
</dbReference>
<comment type="similarity">
    <text evidence="1 15">Belongs to the helicase family. RecG subfamily.</text>
</comment>
<keyword evidence="7 15" id="KW-0067">ATP-binding</keyword>